<accession>A0A077SLI9</accession>
<name>A0A077SLI9_9CAUD</name>
<proteinExistence type="predicted"/>
<dbReference type="OrthoDB" id="21019at10239"/>
<gene>
    <name evidence="1" type="primary">cra</name>
    <name evidence="1" type="ORF">EC725RCS47_p0001</name>
</gene>
<evidence type="ECO:0000313" key="1">
    <source>
        <dbReference type="EMBL" id="CDN90741.1"/>
    </source>
</evidence>
<dbReference type="EMBL" id="FO818745">
    <property type="protein sequence ID" value="CDN90741.1"/>
    <property type="molecule type" value="Genomic_DNA"/>
</dbReference>
<protein>
    <submittedName>
        <fullName evidence="1">Cre-associated protein</fullName>
    </submittedName>
</protein>
<dbReference type="KEGG" id="vg:40101708"/>
<keyword evidence="2" id="KW-1185">Reference proteome</keyword>
<organism evidence="1 2">
    <name type="scientific">Escherichia phage RCS47</name>
    <dbReference type="NCBI Taxonomy" id="1590550"/>
    <lineage>
        <taxon>Viruses</taxon>
        <taxon>Duplodnaviria</taxon>
        <taxon>Heunggongvirae</taxon>
        <taxon>Uroviricota</taxon>
        <taxon>Caudoviricetes</taxon>
        <taxon>Punavirus</taxon>
        <taxon>Punavirus RCS47</taxon>
    </lineage>
</organism>
<sequence length="73" mass="8676">MGYSAAKVSTHIELEKNRGYWRAKGFDRDSCQLSLSRGEEKIERTRGRWRFYDENHKQVKAEPILYTLLKTII</sequence>
<evidence type="ECO:0000313" key="2">
    <source>
        <dbReference type="Proteomes" id="UP000246402"/>
    </source>
</evidence>
<dbReference type="Proteomes" id="UP000246402">
    <property type="component" value="Segment"/>
</dbReference>
<dbReference type="RefSeq" id="YP_009624851.1">
    <property type="nucleotide sequence ID" value="NC_042128.1"/>
</dbReference>
<dbReference type="GeneID" id="40101708"/>
<reference evidence="1 2" key="1">
    <citation type="journal article" date="2014" name="Antimicrob. Agents Chemother.">
        <title>Characterization of a P1-Like Bacteriophage Carrying an SHV-2 Extended-Spectrum ?-Lactamase from an Escherichia coli Strain.</title>
        <authorList>
            <person name="Billard-Pomares T."/>
            <person name="Fouteau S."/>
            <person name="Jacquet M.E."/>
            <person name="Roche D."/>
            <person name="Barbe V."/>
            <person name="Castellanos M."/>
            <person name="Bouet J.Y."/>
            <person name="Cruveiller S."/>
            <person name="Medigue C."/>
            <person name="Blanco J."/>
            <person name="Clermont O."/>
            <person name="Denamur E."/>
            <person name="Branger C."/>
        </authorList>
    </citation>
    <scope>NUCLEOTIDE SEQUENCE [LARGE SCALE GENOMIC DNA]</scope>
</reference>